<organism evidence="2 3">
    <name type="scientific">Ferrimonas balearica (strain DSM 9799 / CCM 4581 / KCTC 23876 / PAT)</name>
    <dbReference type="NCBI Taxonomy" id="550540"/>
    <lineage>
        <taxon>Bacteria</taxon>
        <taxon>Pseudomonadati</taxon>
        <taxon>Pseudomonadota</taxon>
        <taxon>Gammaproteobacteria</taxon>
        <taxon>Alteromonadales</taxon>
        <taxon>Ferrimonadaceae</taxon>
        <taxon>Ferrimonas</taxon>
    </lineage>
</organism>
<evidence type="ECO:0000313" key="2">
    <source>
        <dbReference type="EMBL" id="ADN76938.1"/>
    </source>
</evidence>
<sequence>MAKSSPTAVIMLSLIVLLSGLQLAPTADAFTLRCHAMAERAQHQCEKRGERPLAECEERGRIAMRFCLSKRDAPPHPKPVTPQDPFR</sequence>
<dbReference type="HOGENOM" id="CLU_2478777_0_0_6"/>
<dbReference type="EMBL" id="CP002209">
    <property type="protein sequence ID" value="ADN76938.1"/>
    <property type="molecule type" value="Genomic_DNA"/>
</dbReference>
<reference evidence="2 3" key="1">
    <citation type="journal article" date="2010" name="Stand. Genomic Sci.">
        <title>Complete genome sequence of Ferrimonas balearica type strain (PAT).</title>
        <authorList>
            <person name="Nolan M."/>
            <person name="Sikorski J."/>
            <person name="Davenport K."/>
            <person name="Lucas S."/>
            <person name="Glavina Del Rio T."/>
            <person name="Tice H."/>
            <person name="Cheng J."/>
            <person name="Goodwin L."/>
            <person name="Pitluck S."/>
            <person name="Liolios K."/>
            <person name="Ivanova N."/>
            <person name="Mavromatis K."/>
            <person name="Ovchinnikova G."/>
            <person name="Pati A."/>
            <person name="Chen A."/>
            <person name="Palaniappan K."/>
            <person name="Land M."/>
            <person name="Hauser L."/>
            <person name="Chang Y."/>
            <person name="Jeffries C."/>
            <person name="Tapia R."/>
            <person name="Brettin T."/>
            <person name="Detter J."/>
            <person name="Han C."/>
            <person name="Yasawong M."/>
            <person name="Rohde M."/>
            <person name="Tindall B."/>
            <person name="Goker M."/>
            <person name="Woyke T."/>
            <person name="Bristow J."/>
            <person name="Eisen J."/>
            <person name="Markowitz V."/>
            <person name="Hugenholtz P."/>
            <person name="Kyrpides N."/>
            <person name="Klenk H."/>
            <person name="Lapidus A."/>
        </authorList>
    </citation>
    <scope>NUCLEOTIDE SEQUENCE [LARGE SCALE GENOMIC DNA]</scope>
    <source>
        <strain evidence="3">DSM 9799 / CCM 4581 / KCTC 23876 / PAT</strain>
    </source>
</reference>
<proteinExistence type="predicted"/>
<keyword evidence="1" id="KW-0732">Signal</keyword>
<evidence type="ECO:0000256" key="1">
    <source>
        <dbReference type="SAM" id="SignalP"/>
    </source>
</evidence>
<keyword evidence="3" id="KW-1185">Reference proteome</keyword>
<protein>
    <submittedName>
        <fullName evidence="2">Uncharacterized protein</fullName>
    </submittedName>
</protein>
<gene>
    <name evidence="2" type="ordered locus">Fbal_2736</name>
</gene>
<name>E1SRL7_FERBD</name>
<dbReference type="Proteomes" id="UP000006683">
    <property type="component" value="Chromosome"/>
</dbReference>
<dbReference type="KEGG" id="fbl:Fbal_2736"/>
<evidence type="ECO:0000313" key="3">
    <source>
        <dbReference type="Proteomes" id="UP000006683"/>
    </source>
</evidence>
<feature type="signal peptide" evidence="1">
    <location>
        <begin position="1"/>
        <end position="29"/>
    </location>
</feature>
<dbReference type="AlphaFoldDB" id="E1SRL7"/>
<feature type="chain" id="PRO_5003151648" evidence="1">
    <location>
        <begin position="30"/>
        <end position="87"/>
    </location>
</feature>
<accession>E1SRL7</accession>